<keyword evidence="1" id="KW-0812">Transmembrane</keyword>
<proteinExistence type="predicted"/>
<sequence>MGYRQDVAFDRDLVSVWNWYETNGQLIRSVEKSKTVYMITVITLVIAYATYAKYFKNGWWYGVALPIVGIILVIGSLRGGINATINGGMTWRDSKYNRDNLKPL</sequence>
<keyword evidence="3" id="KW-1185">Reference proteome</keyword>
<name>A0ABT9J1U4_9BACL</name>
<dbReference type="Proteomes" id="UP001231941">
    <property type="component" value="Unassembled WGS sequence"/>
</dbReference>
<accession>A0ABT9J1U4</accession>
<evidence type="ECO:0000256" key="1">
    <source>
        <dbReference type="SAM" id="Phobius"/>
    </source>
</evidence>
<evidence type="ECO:0000313" key="3">
    <source>
        <dbReference type="Proteomes" id="UP001231941"/>
    </source>
</evidence>
<evidence type="ECO:0008006" key="4">
    <source>
        <dbReference type="Google" id="ProtNLM"/>
    </source>
</evidence>
<dbReference type="EMBL" id="JAVAMP010000008">
    <property type="protein sequence ID" value="MDP5275538.1"/>
    <property type="molecule type" value="Genomic_DNA"/>
</dbReference>
<evidence type="ECO:0000313" key="2">
    <source>
        <dbReference type="EMBL" id="MDP5275538.1"/>
    </source>
</evidence>
<gene>
    <name evidence="2" type="ORF">Q5Y73_15620</name>
</gene>
<protein>
    <recommendedName>
        <fullName evidence="4">DUF2628 domain-containing protein</fullName>
    </recommendedName>
</protein>
<feature type="transmembrane region" description="Helical" evidence="1">
    <location>
        <begin position="58"/>
        <end position="77"/>
    </location>
</feature>
<organism evidence="2 3">
    <name type="scientific">Chengkuizengella axinellae</name>
    <dbReference type="NCBI Taxonomy" id="3064388"/>
    <lineage>
        <taxon>Bacteria</taxon>
        <taxon>Bacillati</taxon>
        <taxon>Bacillota</taxon>
        <taxon>Bacilli</taxon>
        <taxon>Bacillales</taxon>
        <taxon>Paenibacillaceae</taxon>
        <taxon>Chengkuizengella</taxon>
    </lineage>
</organism>
<dbReference type="RefSeq" id="WP_305992844.1">
    <property type="nucleotide sequence ID" value="NZ_JAVAMP010000008.1"/>
</dbReference>
<keyword evidence="1" id="KW-0472">Membrane</keyword>
<reference evidence="2 3" key="1">
    <citation type="submission" date="2023-08" db="EMBL/GenBank/DDBJ databases">
        <authorList>
            <person name="Park J.-S."/>
        </authorList>
    </citation>
    <scope>NUCLEOTIDE SEQUENCE [LARGE SCALE GENOMIC DNA]</scope>
    <source>
        <strain evidence="2 3">2205SS18-9</strain>
    </source>
</reference>
<comment type="caution">
    <text evidence="2">The sequence shown here is derived from an EMBL/GenBank/DDBJ whole genome shotgun (WGS) entry which is preliminary data.</text>
</comment>
<keyword evidence="1" id="KW-1133">Transmembrane helix</keyword>
<feature type="transmembrane region" description="Helical" evidence="1">
    <location>
        <begin position="35"/>
        <end position="52"/>
    </location>
</feature>